<dbReference type="EMBL" id="CP011005">
    <property type="protein sequence ID" value="AJT41157.1"/>
    <property type="molecule type" value="Genomic_DNA"/>
</dbReference>
<dbReference type="Pfam" id="PF01370">
    <property type="entry name" value="Epimerase"/>
    <property type="match status" value="1"/>
</dbReference>
<dbReference type="OrthoDB" id="7941246at2"/>
<organism evidence="2 3">
    <name type="scientific">Psychromicrobium lacuslunae</name>
    <dbReference type="NCBI Taxonomy" id="1618207"/>
    <lineage>
        <taxon>Bacteria</taxon>
        <taxon>Bacillati</taxon>
        <taxon>Actinomycetota</taxon>
        <taxon>Actinomycetes</taxon>
        <taxon>Micrococcales</taxon>
        <taxon>Micrococcaceae</taxon>
        <taxon>Psychromicrobium</taxon>
    </lineage>
</organism>
<feature type="domain" description="NAD-dependent epimerase/dehydratase" evidence="1">
    <location>
        <begin position="4"/>
        <end position="209"/>
    </location>
</feature>
<dbReference type="PANTHER" id="PTHR48079:SF6">
    <property type="entry name" value="NAD(P)-BINDING DOMAIN-CONTAINING PROTEIN-RELATED"/>
    <property type="match status" value="1"/>
</dbReference>
<dbReference type="Proteomes" id="UP000061839">
    <property type="component" value="Chromosome"/>
</dbReference>
<dbReference type="Gene3D" id="3.40.50.720">
    <property type="entry name" value="NAD(P)-binding Rossmann-like Domain"/>
    <property type="match status" value="1"/>
</dbReference>
<dbReference type="InterPro" id="IPR051783">
    <property type="entry name" value="NAD(P)-dependent_oxidoreduct"/>
</dbReference>
<protein>
    <recommendedName>
        <fullName evidence="1">NAD-dependent epimerase/dehydratase domain-containing protein</fullName>
    </recommendedName>
</protein>
<gene>
    <name evidence="2" type="ORF">UM93_05845</name>
</gene>
<dbReference type="InterPro" id="IPR036291">
    <property type="entry name" value="NAD(P)-bd_dom_sf"/>
</dbReference>
<dbReference type="HOGENOM" id="CLU_061176_2_0_11"/>
<accession>A0A0D4BXH8</accession>
<keyword evidence="3" id="KW-1185">Reference proteome</keyword>
<dbReference type="InterPro" id="IPR001509">
    <property type="entry name" value="Epimerase_deHydtase"/>
</dbReference>
<dbReference type="RefSeq" id="WP_045074302.1">
    <property type="nucleotide sequence ID" value="NZ_CP011005.1"/>
</dbReference>
<evidence type="ECO:0000259" key="1">
    <source>
        <dbReference type="Pfam" id="PF01370"/>
    </source>
</evidence>
<dbReference type="STRING" id="1618207.UM93_05845"/>
<dbReference type="GO" id="GO:0004029">
    <property type="term" value="F:aldehyde dehydrogenase (NAD+) activity"/>
    <property type="evidence" value="ECO:0007669"/>
    <property type="project" value="TreeGrafter"/>
</dbReference>
<dbReference type="KEGG" id="ari:UM93_05845"/>
<reference evidence="2 3" key="1">
    <citation type="journal article" date="2015" name="Genome Announc.">
        <title>Complete Genome Sequencing of Protease-Producing Novel Arthrobacter sp. Strain IHBB 11108 Using PacBio Single-Molecule Real-Time Sequencing Technology.</title>
        <authorList>
            <person name="Kiran S."/>
            <person name="Swarnkar M.K."/>
            <person name="Pal M."/>
            <person name="Thakur R."/>
            <person name="Tewari R."/>
            <person name="Singh A.K."/>
            <person name="Gulati A."/>
        </authorList>
    </citation>
    <scope>NUCLEOTIDE SEQUENCE [LARGE SCALE GENOMIC DNA]</scope>
    <source>
        <strain evidence="2 3">IHBB 11108</strain>
    </source>
</reference>
<dbReference type="PANTHER" id="PTHR48079">
    <property type="entry name" value="PROTEIN YEEZ"/>
    <property type="match status" value="1"/>
</dbReference>
<sequence length="333" mass="36337">MRLLILGGTMFLSRTVARLAVKRGHQVTALARGTHPVPKGVQLVTADREQGADAYRSLLASLADEQTWDAVLDVSRIPNQVESAVTALSTRTKHWAFVSTVSVYADHSTPSGNESDQLLAEWSEDQDPLEHYGEAKVSCEKILREALSPEQLLVARPGLICGPGDPSDRYGYWPARFARDNEPVLAPAVAASAKTQVIDVRDFAAWLLDGMENALAGTYDVVGDEVPMQTLLGAALEASGYRGQIRLAPEEWLLEQGVNYWAGEDSLPLWLPAEAAGMFQRDGSAARRVGLRPRPFDETLKAVLQDERSRGLTRERRAGLSAAKEKALIAELP</sequence>
<dbReference type="PATRIC" id="fig|1618207.4.peg.1185"/>
<evidence type="ECO:0000313" key="2">
    <source>
        <dbReference type="EMBL" id="AJT41157.1"/>
    </source>
</evidence>
<proteinExistence type="predicted"/>
<dbReference type="AlphaFoldDB" id="A0A0D4BXH8"/>
<name>A0A0D4BXH8_9MICC</name>
<dbReference type="GO" id="GO:0005737">
    <property type="term" value="C:cytoplasm"/>
    <property type="evidence" value="ECO:0007669"/>
    <property type="project" value="TreeGrafter"/>
</dbReference>
<dbReference type="SUPFAM" id="SSF51735">
    <property type="entry name" value="NAD(P)-binding Rossmann-fold domains"/>
    <property type="match status" value="1"/>
</dbReference>
<evidence type="ECO:0000313" key="3">
    <source>
        <dbReference type="Proteomes" id="UP000061839"/>
    </source>
</evidence>